<dbReference type="EMBL" id="JAHWGI010001182">
    <property type="protein sequence ID" value="KAK3924399.1"/>
    <property type="molecule type" value="Genomic_DNA"/>
</dbReference>
<feature type="transmembrane region" description="Helical" evidence="1">
    <location>
        <begin position="130"/>
        <end position="154"/>
    </location>
</feature>
<sequence length="224" mass="24160">MEIEDTVLELKFLLEARTVPLEPKCYNLKEDSVYAWVTLRGYGRDHFTPQPQKLLSGGVELELTVLLTALLTVLPTALRTALRTASLTPLLRALPTALRTASLMPLLTGLLTGLLTALLTGLLTTLLTTLLIGLLTGLLTALLTTLLTLPLTGLPSDYPADRRPQGSSVEVRTCTGKMGTVRPALGRSFQSTGEENTDVRLVSLYMLSAKGPQAAHLKDLIGRT</sequence>
<gene>
    <name evidence="2" type="ORF">KUF71_012350</name>
</gene>
<evidence type="ECO:0000256" key="1">
    <source>
        <dbReference type="SAM" id="Phobius"/>
    </source>
</evidence>
<keyword evidence="3" id="KW-1185">Reference proteome</keyword>
<keyword evidence="1" id="KW-0812">Transmembrane</keyword>
<name>A0AAE1HN47_9NEOP</name>
<proteinExistence type="predicted"/>
<feature type="transmembrane region" description="Helical" evidence="1">
    <location>
        <begin position="103"/>
        <end position="124"/>
    </location>
</feature>
<dbReference type="Proteomes" id="UP001219518">
    <property type="component" value="Unassembled WGS sequence"/>
</dbReference>
<organism evidence="2 3">
    <name type="scientific">Frankliniella fusca</name>
    <dbReference type="NCBI Taxonomy" id="407009"/>
    <lineage>
        <taxon>Eukaryota</taxon>
        <taxon>Metazoa</taxon>
        <taxon>Ecdysozoa</taxon>
        <taxon>Arthropoda</taxon>
        <taxon>Hexapoda</taxon>
        <taxon>Insecta</taxon>
        <taxon>Pterygota</taxon>
        <taxon>Neoptera</taxon>
        <taxon>Paraneoptera</taxon>
        <taxon>Thysanoptera</taxon>
        <taxon>Terebrantia</taxon>
        <taxon>Thripoidea</taxon>
        <taxon>Thripidae</taxon>
        <taxon>Frankliniella</taxon>
    </lineage>
</organism>
<keyword evidence="1" id="KW-1133">Transmembrane helix</keyword>
<accession>A0AAE1HN47</accession>
<keyword evidence="1" id="KW-0472">Membrane</keyword>
<reference evidence="2" key="1">
    <citation type="submission" date="2021-07" db="EMBL/GenBank/DDBJ databases">
        <authorList>
            <person name="Catto M.A."/>
            <person name="Jacobson A."/>
            <person name="Kennedy G."/>
            <person name="Labadie P."/>
            <person name="Hunt B.G."/>
            <person name="Srinivasan R."/>
        </authorList>
    </citation>
    <scope>NUCLEOTIDE SEQUENCE</scope>
    <source>
        <strain evidence="2">PL_HMW_Pooled</strain>
        <tissue evidence="2">Head</tissue>
    </source>
</reference>
<dbReference type="AlphaFoldDB" id="A0AAE1HN47"/>
<reference evidence="2" key="2">
    <citation type="journal article" date="2023" name="BMC Genomics">
        <title>Pest status, molecular evolution, and epigenetic factors derived from the genome assembly of Frankliniella fusca, a thysanopteran phytovirus vector.</title>
        <authorList>
            <person name="Catto M.A."/>
            <person name="Labadie P.E."/>
            <person name="Jacobson A.L."/>
            <person name="Kennedy G.G."/>
            <person name="Srinivasan R."/>
            <person name="Hunt B.G."/>
        </authorList>
    </citation>
    <scope>NUCLEOTIDE SEQUENCE</scope>
    <source>
        <strain evidence="2">PL_HMW_Pooled</strain>
    </source>
</reference>
<evidence type="ECO:0000313" key="3">
    <source>
        <dbReference type="Proteomes" id="UP001219518"/>
    </source>
</evidence>
<protein>
    <submittedName>
        <fullName evidence="2">Uncharacterized protein</fullName>
    </submittedName>
</protein>
<evidence type="ECO:0000313" key="2">
    <source>
        <dbReference type="EMBL" id="KAK3924399.1"/>
    </source>
</evidence>
<comment type="caution">
    <text evidence="2">The sequence shown here is derived from an EMBL/GenBank/DDBJ whole genome shotgun (WGS) entry which is preliminary data.</text>
</comment>